<reference evidence="4" key="1">
    <citation type="submission" date="2024-01" db="EMBL/GenBank/DDBJ databases">
        <title>First draft genome sequence data of TA4-1, the type strain of Gram-positive actinobacterium Streptomyces chiangmaiensis.</title>
        <authorList>
            <person name="Yasawong M."/>
            <person name="Nantapong N."/>
        </authorList>
    </citation>
    <scope>NUCLEOTIDE SEQUENCE</scope>
    <source>
        <strain evidence="4">TA4-1</strain>
    </source>
</reference>
<dbReference type="EMBL" id="JAYWVC010000048">
    <property type="protein sequence ID" value="MED7823585.1"/>
    <property type="molecule type" value="Genomic_DNA"/>
</dbReference>
<proteinExistence type="predicted"/>
<dbReference type="InterPro" id="IPR014710">
    <property type="entry name" value="RmlC-like_jellyroll"/>
</dbReference>
<dbReference type="RefSeq" id="WP_329508048.1">
    <property type="nucleotide sequence ID" value="NZ_BAAAYZ010000078.1"/>
</dbReference>
<feature type="domain" description="Cupin type-2" evidence="3">
    <location>
        <begin position="70"/>
        <end position="142"/>
    </location>
</feature>
<dbReference type="PANTHER" id="PTHR38599:SF1">
    <property type="entry name" value="CUPIN DOMAIN PROTEIN (AFU_ORTHOLOGUE AFUA_3G13620)"/>
    <property type="match status" value="1"/>
</dbReference>
<sequence length="169" mass="17644">MIGTWIAGGFLAAGIAATATACSPATDRATATAQVAPAPAVASPRPTETLTPVFEQPLPDVQGKTFTTAIVDFPPDSHALPHRHGAAFVYAYVLEGTVRSRLAGEPTRTYHQGQHWVEPPGAHHVLTENTSRTKPAKLLVIFITDTGDKLKIDDSPAPAPTQGTGSTTG</sequence>
<dbReference type="Pfam" id="PF07883">
    <property type="entry name" value="Cupin_2"/>
    <property type="match status" value="1"/>
</dbReference>
<dbReference type="InterPro" id="IPR013096">
    <property type="entry name" value="Cupin_2"/>
</dbReference>
<evidence type="ECO:0000256" key="2">
    <source>
        <dbReference type="SAM" id="SignalP"/>
    </source>
</evidence>
<dbReference type="Gene3D" id="2.60.120.10">
    <property type="entry name" value="Jelly Rolls"/>
    <property type="match status" value="1"/>
</dbReference>
<protein>
    <submittedName>
        <fullName evidence="4">Cupin domain-containing protein</fullName>
    </submittedName>
</protein>
<name>A0ABU7FI37_9ACTN</name>
<evidence type="ECO:0000259" key="3">
    <source>
        <dbReference type="Pfam" id="PF07883"/>
    </source>
</evidence>
<dbReference type="Proteomes" id="UP001333996">
    <property type="component" value="Unassembled WGS sequence"/>
</dbReference>
<feature type="signal peptide" evidence="2">
    <location>
        <begin position="1"/>
        <end position="21"/>
    </location>
</feature>
<dbReference type="CDD" id="cd02234">
    <property type="entry name" value="cupin_BLR7677-like"/>
    <property type="match status" value="1"/>
</dbReference>
<feature type="chain" id="PRO_5045922595" evidence="2">
    <location>
        <begin position="22"/>
        <end position="169"/>
    </location>
</feature>
<dbReference type="InterPro" id="IPR011051">
    <property type="entry name" value="RmlC_Cupin_sf"/>
</dbReference>
<gene>
    <name evidence="4" type="ORF">VXC91_16715</name>
</gene>
<evidence type="ECO:0000313" key="4">
    <source>
        <dbReference type="EMBL" id="MED7823585.1"/>
    </source>
</evidence>
<keyword evidence="5" id="KW-1185">Reference proteome</keyword>
<evidence type="ECO:0000313" key="5">
    <source>
        <dbReference type="Proteomes" id="UP001333996"/>
    </source>
</evidence>
<organism evidence="4 5">
    <name type="scientific">Streptomyces chiangmaiensis</name>
    <dbReference type="NCBI Taxonomy" id="766497"/>
    <lineage>
        <taxon>Bacteria</taxon>
        <taxon>Bacillati</taxon>
        <taxon>Actinomycetota</taxon>
        <taxon>Actinomycetes</taxon>
        <taxon>Kitasatosporales</taxon>
        <taxon>Streptomycetaceae</taxon>
        <taxon>Streptomyces</taxon>
    </lineage>
</organism>
<dbReference type="PANTHER" id="PTHR38599">
    <property type="entry name" value="CUPIN DOMAIN PROTEIN (AFU_ORTHOLOGUE AFUA_3G13620)"/>
    <property type="match status" value="1"/>
</dbReference>
<comment type="caution">
    <text evidence="4">The sequence shown here is derived from an EMBL/GenBank/DDBJ whole genome shotgun (WGS) entry which is preliminary data.</text>
</comment>
<dbReference type="SUPFAM" id="SSF51182">
    <property type="entry name" value="RmlC-like cupins"/>
    <property type="match status" value="1"/>
</dbReference>
<keyword evidence="2" id="KW-0732">Signal</keyword>
<feature type="region of interest" description="Disordered" evidence="1">
    <location>
        <begin position="150"/>
        <end position="169"/>
    </location>
</feature>
<accession>A0ABU7FI37</accession>
<evidence type="ECO:0000256" key="1">
    <source>
        <dbReference type="SAM" id="MobiDB-lite"/>
    </source>
</evidence>